<reference evidence="6" key="1">
    <citation type="submission" date="2016-10" db="EMBL/GenBank/DDBJ databases">
        <authorList>
            <person name="Varghese N."/>
            <person name="Submissions S."/>
        </authorList>
    </citation>
    <scope>NUCLEOTIDE SEQUENCE [LARGE SCALE GENOMIC DNA]</scope>
    <source>
        <strain evidence="6">DSM 17101</strain>
    </source>
</reference>
<keyword evidence="3" id="KW-0804">Transcription</keyword>
<evidence type="ECO:0000313" key="5">
    <source>
        <dbReference type="EMBL" id="SDP04644.1"/>
    </source>
</evidence>
<dbReference type="Gene3D" id="2.10.109.10">
    <property type="entry name" value="Umud Fragment, subunit A"/>
    <property type="match status" value="1"/>
</dbReference>
<evidence type="ECO:0000256" key="1">
    <source>
        <dbReference type="ARBA" id="ARBA00023015"/>
    </source>
</evidence>
<accession>A0A1H0PI25</accession>
<evidence type="ECO:0000256" key="2">
    <source>
        <dbReference type="ARBA" id="ARBA00023125"/>
    </source>
</evidence>
<dbReference type="RefSeq" id="WP_092833075.1">
    <property type="nucleotide sequence ID" value="NZ_CP028290.1"/>
</dbReference>
<keyword evidence="2" id="KW-0238">DNA-binding</keyword>
<keyword evidence="6" id="KW-1185">Reference proteome</keyword>
<dbReference type="AlphaFoldDB" id="A0A1H0PI25"/>
<dbReference type="OrthoDB" id="9788236at2"/>
<dbReference type="Proteomes" id="UP000199317">
    <property type="component" value="Unassembled WGS sequence"/>
</dbReference>
<evidence type="ECO:0000256" key="3">
    <source>
        <dbReference type="ARBA" id="ARBA00023163"/>
    </source>
</evidence>
<dbReference type="EMBL" id="FNJL01000006">
    <property type="protein sequence ID" value="SDP04644.1"/>
    <property type="molecule type" value="Genomic_DNA"/>
</dbReference>
<organism evidence="5 6">
    <name type="scientific">Paracidovorax cattleyae</name>
    <dbReference type="NCBI Taxonomy" id="80868"/>
    <lineage>
        <taxon>Bacteria</taxon>
        <taxon>Pseudomonadati</taxon>
        <taxon>Pseudomonadota</taxon>
        <taxon>Betaproteobacteria</taxon>
        <taxon>Burkholderiales</taxon>
        <taxon>Comamonadaceae</taxon>
        <taxon>Paracidovorax</taxon>
    </lineage>
</organism>
<dbReference type="InterPro" id="IPR015927">
    <property type="entry name" value="Peptidase_S24_S26A/B/C"/>
</dbReference>
<dbReference type="GO" id="GO:0003677">
    <property type="term" value="F:DNA binding"/>
    <property type="evidence" value="ECO:0007669"/>
    <property type="project" value="UniProtKB-KW"/>
</dbReference>
<dbReference type="CDD" id="cd06529">
    <property type="entry name" value="S24_LexA-like"/>
    <property type="match status" value="1"/>
</dbReference>
<evidence type="ECO:0000259" key="4">
    <source>
        <dbReference type="Pfam" id="PF00717"/>
    </source>
</evidence>
<protein>
    <submittedName>
        <fullName evidence="5">Peptidase S24-like</fullName>
    </submittedName>
</protein>
<gene>
    <name evidence="5" type="ORF">SAMN04489708_106162</name>
</gene>
<dbReference type="InterPro" id="IPR039418">
    <property type="entry name" value="LexA-like"/>
</dbReference>
<dbReference type="SUPFAM" id="SSF51306">
    <property type="entry name" value="LexA/Signal peptidase"/>
    <property type="match status" value="1"/>
</dbReference>
<dbReference type="InterPro" id="IPR036286">
    <property type="entry name" value="LexA/Signal_pep-like_sf"/>
</dbReference>
<sequence>MDERRIQEQRRARLADAVRRLSEGNVAAFGRLLGYRGGAFVRQMLCGNRAVSDKTVRHIESLRGMHAWFSQPPAAPGTRESSVAYDFDAGPEMYELFPVSLHLRPGIADYAIWPDETDEDAPITFHRHWLERRGYIPQCLLAIRVRGCGMEPSIQAGDIVVVNTSDTTLRDGHVFAINGFGEVLLRRVQRDGGRWWLSCDNPDQARYPRRAWAEPDCIPIGRLVFKQSESI</sequence>
<dbReference type="Pfam" id="PF00717">
    <property type="entry name" value="Peptidase_S24"/>
    <property type="match status" value="1"/>
</dbReference>
<evidence type="ECO:0000313" key="6">
    <source>
        <dbReference type="Proteomes" id="UP000199317"/>
    </source>
</evidence>
<feature type="domain" description="Peptidase S24/S26A/S26B/S26C" evidence="4">
    <location>
        <begin position="118"/>
        <end position="222"/>
    </location>
</feature>
<dbReference type="PANTHER" id="PTHR40661">
    <property type="match status" value="1"/>
</dbReference>
<name>A0A1H0PI25_9BURK</name>
<dbReference type="PANTHER" id="PTHR40661:SF1">
    <property type="entry name" value="HTH CRO_C1-TYPE DOMAIN-CONTAINING PROTEIN"/>
    <property type="match status" value="1"/>
</dbReference>
<proteinExistence type="predicted"/>
<keyword evidence="1" id="KW-0805">Transcription regulation</keyword>